<dbReference type="Gene3D" id="1.10.238.10">
    <property type="entry name" value="EF-hand"/>
    <property type="match status" value="1"/>
</dbReference>
<protein>
    <submittedName>
        <fullName evidence="3">Histidine kinase</fullName>
    </submittedName>
</protein>
<keyword evidence="3" id="KW-0418">Kinase</keyword>
<evidence type="ECO:0000313" key="3">
    <source>
        <dbReference type="EMBL" id="MFD1951118.1"/>
    </source>
</evidence>
<dbReference type="SUPFAM" id="SSF47473">
    <property type="entry name" value="EF-hand"/>
    <property type="match status" value="1"/>
</dbReference>
<keyword evidence="3" id="KW-0808">Transferase</keyword>
<sequence>MGRFLMGAAAAMLLMTGVLFWWKGAGRAADVIPPAPVAMTRGAAGEDAPIGEPPAASAKTREEKRFGRYDKDKDGGIARAEYLVSRQKAFAKLDANKDGRLSFEEYSVKALAKFAGADADRTGVLTPVEFATTRVVRKTASRTKCPPVAAPAERDEES</sequence>
<organism evidence="3 4">
    <name type="scientific">Sphingomonas arantia</name>
    <dbReference type="NCBI Taxonomy" id="1460676"/>
    <lineage>
        <taxon>Bacteria</taxon>
        <taxon>Pseudomonadati</taxon>
        <taxon>Pseudomonadota</taxon>
        <taxon>Alphaproteobacteria</taxon>
        <taxon>Sphingomonadales</taxon>
        <taxon>Sphingomonadaceae</taxon>
        <taxon>Sphingomonas</taxon>
    </lineage>
</organism>
<dbReference type="InterPro" id="IPR018247">
    <property type="entry name" value="EF_Hand_1_Ca_BS"/>
</dbReference>
<reference evidence="4" key="1">
    <citation type="journal article" date="2019" name="Int. J. Syst. Evol. Microbiol.">
        <title>The Global Catalogue of Microorganisms (GCM) 10K type strain sequencing project: providing services to taxonomists for standard genome sequencing and annotation.</title>
        <authorList>
            <consortium name="The Broad Institute Genomics Platform"/>
            <consortium name="The Broad Institute Genome Sequencing Center for Infectious Disease"/>
            <person name="Wu L."/>
            <person name="Ma J."/>
        </authorList>
    </citation>
    <scope>NUCLEOTIDE SEQUENCE [LARGE SCALE GENOMIC DNA]</scope>
    <source>
        <strain evidence="4">CGMCC 1.12702</strain>
    </source>
</reference>
<dbReference type="InterPro" id="IPR002048">
    <property type="entry name" value="EF_hand_dom"/>
</dbReference>
<comment type="caution">
    <text evidence="3">The sequence shown here is derived from an EMBL/GenBank/DDBJ whole genome shotgun (WGS) entry which is preliminary data.</text>
</comment>
<dbReference type="EMBL" id="JBHUGS010000002">
    <property type="protein sequence ID" value="MFD1951118.1"/>
    <property type="molecule type" value="Genomic_DNA"/>
</dbReference>
<accession>A0ABW4TX71</accession>
<gene>
    <name evidence="3" type="ORF">ACFSGX_10110</name>
</gene>
<feature type="domain" description="EF-hand" evidence="2">
    <location>
        <begin position="87"/>
        <end position="116"/>
    </location>
</feature>
<feature type="region of interest" description="Disordered" evidence="1">
    <location>
        <begin position="43"/>
        <end position="63"/>
    </location>
</feature>
<dbReference type="InterPro" id="IPR011992">
    <property type="entry name" value="EF-hand-dom_pair"/>
</dbReference>
<dbReference type="Pfam" id="PF13202">
    <property type="entry name" value="EF-hand_5"/>
    <property type="match status" value="1"/>
</dbReference>
<dbReference type="RefSeq" id="WP_380929572.1">
    <property type="nucleotide sequence ID" value="NZ_JBHUGS010000002.1"/>
</dbReference>
<dbReference type="GO" id="GO:0016301">
    <property type="term" value="F:kinase activity"/>
    <property type="evidence" value="ECO:0007669"/>
    <property type="project" value="UniProtKB-KW"/>
</dbReference>
<dbReference type="PROSITE" id="PS50222">
    <property type="entry name" value="EF_HAND_2"/>
    <property type="match status" value="1"/>
</dbReference>
<evidence type="ECO:0000259" key="2">
    <source>
        <dbReference type="PROSITE" id="PS50222"/>
    </source>
</evidence>
<feature type="region of interest" description="Disordered" evidence="1">
    <location>
        <begin position="139"/>
        <end position="158"/>
    </location>
</feature>
<evidence type="ECO:0000313" key="4">
    <source>
        <dbReference type="Proteomes" id="UP001597400"/>
    </source>
</evidence>
<dbReference type="PROSITE" id="PS00018">
    <property type="entry name" value="EF_HAND_1"/>
    <property type="match status" value="1"/>
</dbReference>
<dbReference type="Proteomes" id="UP001597400">
    <property type="component" value="Unassembled WGS sequence"/>
</dbReference>
<evidence type="ECO:0000256" key="1">
    <source>
        <dbReference type="SAM" id="MobiDB-lite"/>
    </source>
</evidence>
<name>A0ABW4TX71_9SPHN</name>
<keyword evidence="4" id="KW-1185">Reference proteome</keyword>
<proteinExistence type="predicted"/>